<keyword evidence="1" id="KW-1133">Transmembrane helix</keyword>
<dbReference type="InParanoid" id="M1DP80"/>
<evidence type="ECO:0000256" key="1">
    <source>
        <dbReference type="SAM" id="Phobius"/>
    </source>
</evidence>
<dbReference type="HOGENOM" id="CLU_2610673_0_0_1"/>
<protein>
    <submittedName>
        <fullName evidence="2">Uncharacterized protein</fullName>
    </submittedName>
</protein>
<organism evidence="2 3">
    <name type="scientific">Solanum tuberosum</name>
    <name type="common">Potato</name>
    <dbReference type="NCBI Taxonomy" id="4113"/>
    <lineage>
        <taxon>Eukaryota</taxon>
        <taxon>Viridiplantae</taxon>
        <taxon>Streptophyta</taxon>
        <taxon>Embryophyta</taxon>
        <taxon>Tracheophyta</taxon>
        <taxon>Spermatophyta</taxon>
        <taxon>Magnoliopsida</taxon>
        <taxon>eudicotyledons</taxon>
        <taxon>Gunneridae</taxon>
        <taxon>Pentapetalae</taxon>
        <taxon>asterids</taxon>
        <taxon>lamiids</taxon>
        <taxon>Solanales</taxon>
        <taxon>Solanaceae</taxon>
        <taxon>Solanoideae</taxon>
        <taxon>Solaneae</taxon>
        <taxon>Solanum</taxon>
    </lineage>
</organism>
<keyword evidence="1" id="KW-0812">Transmembrane</keyword>
<reference evidence="3" key="1">
    <citation type="journal article" date="2011" name="Nature">
        <title>Genome sequence and analysis of the tuber crop potato.</title>
        <authorList>
            <consortium name="The Potato Genome Sequencing Consortium"/>
        </authorList>
    </citation>
    <scope>NUCLEOTIDE SEQUENCE [LARGE SCALE GENOMIC DNA]</scope>
    <source>
        <strain evidence="3">cv. DM1-3 516 R44</strain>
    </source>
</reference>
<reference evidence="2" key="2">
    <citation type="submission" date="2015-06" db="UniProtKB">
        <authorList>
            <consortium name="EnsemblPlants"/>
        </authorList>
    </citation>
    <scope>IDENTIFICATION</scope>
    <source>
        <strain evidence="2">DM1-3 516 R44</strain>
    </source>
</reference>
<dbReference type="Gramene" id="PGSC0003DMT400092160">
    <property type="protein sequence ID" value="PGSC0003DMT400092160"/>
    <property type="gene ID" value="PGSC0003DMG400041731"/>
</dbReference>
<accession>M1DP80</accession>
<dbReference type="Proteomes" id="UP000011115">
    <property type="component" value="Unassembled WGS sequence"/>
</dbReference>
<feature type="transmembrane region" description="Helical" evidence="1">
    <location>
        <begin position="27"/>
        <end position="51"/>
    </location>
</feature>
<evidence type="ECO:0000313" key="3">
    <source>
        <dbReference type="Proteomes" id="UP000011115"/>
    </source>
</evidence>
<name>M1DP80_SOLTU</name>
<keyword evidence="1" id="KW-0472">Membrane</keyword>
<dbReference type="AlphaFoldDB" id="M1DP80"/>
<sequence>MVSFIATVPTNCRLRIYNILGLLLHGYTISAGICNILGLLLRGFTVSVATVKSFHMTMFFKFKEYIEQTSHLVDHRKRF</sequence>
<dbReference type="EnsemblPlants" id="PGSC0003DMT400092160">
    <property type="protein sequence ID" value="PGSC0003DMT400092160"/>
    <property type="gene ID" value="PGSC0003DMG400041731"/>
</dbReference>
<keyword evidence="3" id="KW-1185">Reference proteome</keyword>
<dbReference type="PaxDb" id="4113-PGSC0003DMT400092160"/>
<evidence type="ECO:0000313" key="2">
    <source>
        <dbReference type="EnsemblPlants" id="PGSC0003DMT400092160"/>
    </source>
</evidence>
<proteinExistence type="predicted"/>